<dbReference type="InterPro" id="IPR036597">
    <property type="entry name" value="Fido-like_dom_sf"/>
</dbReference>
<dbReference type="HOGENOM" id="CLU_061806_0_0_11"/>
<dbReference type="SUPFAM" id="SSF46785">
    <property type="entry name" value="Winged helix' DNA-binding domain"/>
    <property type="match status" value="1"/>
</dbReference>
<dbReference type="KEGG" id="cwo:Cwoe_5696"/>
<organism evidence="5 6">
    <name type="scientific">Conexibacter woesei (strain DSM 14684 / CCUG 47730 / CIP 108061 / JCM 11494 / NBRC 100937 / ID131577)</name>
    <dbReference type="NCBI Taxonomy" id="469383"/>
    <lineage>
        <taxon>Bacteria</taxon>
        <taxon>Bacillati</taxon>
        <taxon>Actinomycetota</taxon>
        <taxon>Thermoleophilia</taxon>
        <taxon>Solirubrobacterales</taxon>
        <taxon>Conexibacteraceae</taxon>
        <taxon>Conexibacter</taxon>
    </lineage>
</organism>
<dbReference type="SUPFAM" id="SSF140931">
    <property type="entry name" value="Fic-like"/>
    <property type="match status" value="1"/>
</dbReference>
<dbReference type="PROSITE" id="PS51459">
    <property type="entry name" value="FIDO"/>
    <property type="match status" value="1"/>
</dbReference>
<dbReference type="Proteomes" id="UP000008229">
    <property type="component" value="Chromosome"/>
</dbReference>
<protein>
    <submittedName>
        <fullName evidence="5">Filamentation induced by cAMP protein Fic</fullName>
    </submittedName>
</protein>
<name>D3F1R7_CONWI</name>
<reference evidence="6" key="2">
    <citation type="submission" date="2010-01" db="EMBL/GenBank/DDBJ databases">
        <title>The complete genome of Conexibacter woesei DSM 14684.</title>
        <authorList>
            <consortium name="US DOE Joint Genome Institute (JGI-PGF)"/>
            <person name="Lucas S."/>
            <person name="Copeland A."/>
            <person name="Lapidus A."/>
            <person name="Glavina del Rio T."/>
            <person name="Dalin E."/>
            <person name="Tice H."/>
            <person name="Bruce D."/>
            <person name="Goodwin L."/>
            <person name="Pitluck S."/>
            <person name="Kyrpides N."/>
            <person name="Mavromatis K."/>
            <person name="Ivanova N."/>
            <person name="Mikhailova N."/>
            <person name="Chertkov O."/>
            <person name="Brettin T."/>
            <person name="Detter J.C."/>
            <person name="Han C."/>
            <person name="Larimer F."/>
            <person name="Land M."/>
            <person name="Hauser L."/>
            <person name="Markowitz V."/>
            <person name="Cheng J.-F."/>
            <person name="Hugenholtz P."/>
            <person name="Woyke T."/>
            <person name="Wu D."/>
            <person name="Pukall R."/>
            <person name="Steenblock K."/>
            <person name="Schneider S."/>
            <person name="Klenk H.-P."/>
            <person name="Eisen J.A."/>
        </authorList>
    </citation>
    <scope>NUCLEOTIDE SEQUENCE [LARGE SCALE GENOMIC DNA]</scope>
    <source>
        <strain evidence="6">DSM 14684 / CIP 108061 / JCM 11494 / NBRC 100937 / ID131577</strain>
    </source>
</reference>
<dbReference type="Gene3D" id="1.10.10.10">
    <property type="entry name" value="Winged helix-like DNA-binding domain superfamily/Winged helix DNA-binding domain"/>
    <property type="match status" value="1"/>
</dbReference>
<gene>
    <name evidence="5" type="ordered locus">Cwoe_5696</name>
</gene>
<feature type="active site" evidence="1">
    <location>
        <position position="189"/>
    </location>
</feature>
<feature type="binding site" evidence="2">
    <location>
        <begin position="193"/>
        <end position="200"/>
    </location>
    <ligand>
        <name>ATP</name>
        <dbReference type="ChEBI" id="CHEBI:30616"/>
    </ligand>
</feature>
<evidence type="ECO:0000256" key="3">
    <source>
        <dbReference type="PIRSR" id="PIRSR640198-3"/>
    </source>
</evidence>
<dbReference type="OrthoDB" id="9813719at2"/>
<dbReference type="PANTHER" id="PTHR13504">
    <property type="entry name" value="FIDO DOMAIN-CONTAINING PROTEIN DDB_G0283145"/>
    <property type="match status" value="1"/>
</dbReference>
<dbReference type="InterPro" id="IPR036390">
    <property type="entry name" value="WH_DNA-bd_sf"/>
</dbReference>
<dbReference type="GO" id="GO:0005524">
    <property type="term" value="F:ATP binding"/>
    <property type="evidence" value="ECO:0007669"/>
    <property type="project" value="UniProtKB-KW"/>
</dbReference>
<dbReference type="Pfam" id="PF02661">
    <property type="entry name" value="Fic"/>
    <property type="match status" value="1"/>
</dbReference>
<feature type="domain" description="Fido" evidence="4">
    <location>
        <begin position="106"/>
        <end position="257"/>
    </location>
</feature>
<dbReference type="InterPro" id="IPR003812">
    <property type="entry name" value="Fido"/>
</dbReference>
<dbReference type="PANTHER" id="PTHR13504:SF38">
    <property type="entry name" value="FIDO DOMAIN-CONTAINING PROTEIN"/>
    <property type="match status" value="1"/>
</dbReference>
<sequence>MIFATPRPNRTTRRLLRELDGVRRELGESAARPARWLGPLRREFRATDVASSTAIEGFTVPRTEVSALLDGRTRLDPADEDRMAVACYGHAMDHVVALTDDDAFRWLDRVLLDLHFDACSFQRDMRPGRWRRTGVGVTRGDGGLVFEGPPPEQVPELMDEVVAWLAESDDGAHPVVRAAMAHLHVVSVHPFADGNGRVARIVQSLVLAREGPLAPELSSIEEYLGEHTADYYDALQGVRTTYDPTRDASAWVEFCLHAHLSQGRRRLQLLDAAGARWDKLEGLAEERGWPDRLVIALEQSLFGPTDRTAYGNEAGVSAATATADLRRLLDAGLVTAVGRGRNVRYRASDTLRERIAAR</sequence>
<dbReference type="STRING" id="469383.Cwoe_5696"/>
<evidence type="ECO:0000256" key="2">
    <source>
        <dbReference type="PIRSR" id="PIRSR640198-2"/>
    </source>
</evidence>
<dbReference type="InterPro" id="IPR040198">
    <property type="entry name" value="Fido_containing"/>
</dbReference>
<keyword evidence="2" id="KW-0067">ATP-binding</keyword>
<evidence type="ECO:0000256" key="1">
    <source>
        <dbReference type="PIRSR" id="PIRSR640198-1"/>
    </source>
</evidence>
<proteinExistence type="predicted"/>
<dbReference type="InterPro" id="IPR036388">
    <property type="entry name" value="WH-like_DNA-bd_sf"/>
</dbReference>
<evidence type="ECO:0000313" key="6">
    <source>
        <dbReference type="Proteomes" id="UP000008229"/>
    </source>
</evidence>
<dbReference type="Gene3D" id="1.10.3290.10">
    <property type="entry name" value="Fido-like domain"/>
    <property type="match status" value="1"/>
</dbReference>
<feature type="site" description="Important for autoinhibition of adenylyltransferase activity" evidence="3">
    <location>
        <position position="56"/>
    </location>
</feature>
<evidence type="ECO:0000313" key="5">
    <source>
        <dbReference type="EMBL" id="ADB54098.1"/>
    </source>
</evidence>
<dbReference type="EMBL" id="CP001854">
    <property type="protein sequence ID" value="ADB54098.1"/>
    <property type="molecule type" value="Genomic_DNA"/>
</dbReference>
<keyword evidence="2" id="KW-0547">Nucleotide-binding</keyword>
<dbReference type="AlphaFoldDB" id="D3F1R7"/>
<evidence type="ECO:0000259" key="4">
    <source>
        <dbReference type="PROSITE" id="PS51459"/>
    </source>
</evidence>
<dbReference type="RefSeq" id="WP_012937149.1">
    <property type="nucleotide sequence ID" value="NC_013739.1"/>
</dbReference>
<keyword evidence="6" id="KW-1185">Reference proteome</keyword>
<reference evidence="5 6" key="1">
    <citation type="journal article" date="2010" name="Stand. Genomic Sci.">
        <title>Complete genome sequence of Conexibacter woesei type strain (ID131577).</title>
        <authorList>
            <person name="Pukall R."/>
            <person name="Lapidus A."/>
            <person name="Glavina Del Rio T."/>
            <person name="Copeland A."/>
            <person name="Tice H."/>
            <person name="Cheng J.-F."/>
            <person name="Lucas S."/>
            <person name="Chen F."/>
            <person name="Nolan M."/>
            <person name="Bruce D."/>
            <person name="Goodwin L."/>
            <person name="Pitluck S."/>
            <person name="Mavromatis K."/>
            <person name="Ivanova N."/>
            <person name="Ovchinnikova G."/>
            <person name="Pati A."/>
            <person name="Chen A."/>
            <person name="Palaniappan K."/>
            <person name="Land M."/>
            <person name="Hauser L."/>
            <person name="Chang Y.-J."/>
            <person name="Jeffries C.D."/>
            <person name="Chain P."/>
            <person name="Meincke L."/>
            <person name="Sims D."/>
            <person name="Brettin T."/>
            <person name="Detter J.C."/>
            <person name="Rohde M."/>
            <person name="Goeker M."/>
            <person name="Bristow J."/>
            <person name="Eisen J.A."/>
            <person name="Markowitz V."/>
            <person name="Kyrpides N.C."/>
            <person name="Klenk H.-P."/>
            <person name="Hugenholtz P."/>
        </authorList>
    </citation>
    <scope>NUCLEOTIDE SEQUENCE [LARGE SCALE GENOMIC DNA]</scope>
    <source>
        <strain evidence="6">DSM 14684 / CIP 108061 / JCM 11494 / NBRC 100937 / ID131577</strain>
    </source>
</reference>
<accession>D3F1R7</accession>
<dbReference type="eggNOG" id="COG3177">
    <property type="taxonomic scope" value="Bacteria"/>
</dbReference>
<dbReference type="eggNOG" id="COG0640">
    <property type="taxonomic scope" value="Bacteria"/>
</dbReference>